<protein>
    <submittedName>
        <fullName evidence="1">Uncharacterized protein</fullName>
    </submittedName>
</protein>
<evidence type="ECO:0000313" key="2">
    <source>
        <dbReference type="Proteomes" id="UP000271227"/>
    </source>
</evidence>
<accession>A0A3M0C8J7</accession>
<sequence length="406" mass="44788">MPIYFKIRDNGANQLNPPPELLTQPNVNPGNIQKAPQAAITAYLDGTGNPSLPVYFGNCPTMAFGNIAQYRMHNFDTGLIMNGAMNLNAVRYGNFLALFDDVYLEVTNFPGSWAHLEGVAHAFGEAYRRIIAELAGTSITIAVSRRIVNNLFRDANTVPVLADYDQVRRHFNINQNANRADYVWLMFTRDVAGNVFIDNTMIAEAKGSLRRRAPNVGRIDTAITQTIESVAALNGAGFTADGVSEALYTLDPTPMNPQLEDRWEINLIDPGKEGKPVKVDWNDFYTFAAPKFAYMTADDTLSHHQVDTIGNGKRTVDVVPKSLSTGAGTYVANLPLDVFDAATSMESDRGEKLFDAISKYRKWMGGGKEQPASIEANDYGDYFFGSLFFPGDGYFIQFIPDDGGQR</sequence>
<dbReference type="Proteomes" id="UP000271227">
    <property type="component" value="Unassembled WGS sequence"/>
</dbReference>
<gene>
    <name evidence="1" type="ORF">BXY39_2951</name>
</gene>
<name>A0A3M0C8J7_9PROT</name>
<comment type="caution">
    <text evidence="1">The sequence shown here is derived from an EMBL/GenBank/DDBJ whole genome shotgun (WGS) entry which is preliminary data.</text>
</comment>
<dbReference type="AlphaFoldDB" id="A0A3M0C8J7"/>
<reference evidence="1 2" key="1">
    <citation type="submission" date="2018-10" db="EMBL/GenBank/DDBJ databases">
        <title>Genomic Encyclopedia of Archaeal and Bacterial Type Strains, Phase II (KMG-II): from individual species to whole genera.</title>
        <authorList>
            <person name="Goeker M."/>
        </authorList>
    </citation>
    <scope>NUCLEOTIDE SEQUENCE [LARGE SCALE GENOMIC DNA]</scope>
    <source>
        <strain evidence="1 2">DSM 25217</strain>
    </source>
</reference>
<dbReference type="RefSeq" id="WP_147453592.1">
    <property type="nucleotide sequence ID" value="NZ_REFR01000013.1"/>
</dbReference>
<evidence type="ECO:0000313" key="1">
    <source>
        <dbReference type="EMBL" id="RMB04680.1"/>
    </source>
</evidence>
<dbReference type="InParanoid" id="A0A3M0C8J7"/>
<organism evidence="1 2">
    <name type="scientific">Eilatimonas milleporae</name>
    <dbReference type="NCBI Taxonomy" id="911205"/>
    <lineage>
        <taxon>Bacteria</taxon>
        <taxon>Pseudomonadati</taxon>
        <taxon>Pseudomonadota</taxon>
        <taxon>Alphaproteobacteria</taxon>
        <taxon>Kordiimonadales</taxon>
        <taxon>Kordiimonadaceae</taxon>
        <taxon>Eilatimonas</taxon>
    </lineage>
</organism>
<dbReference type="EMBL" id="REFR01000013">
    <property type="protein sequence ID" value="RMB04680.1"/>
    <property type="molecule type" value="Genomic_DNA"/>
</dbReference>
<keyword evidence="2" id="KW-1185">Reference proteome</keyword>
<proteinExistence type="predicted"/>